<feature type="compositionally biased region" description="Basic and acidic residues" evidence="4">
    <location>
        <begin position="842"/>
        <end position="853"/>
    </location>
</feature>
<dbReference type="KEGG" id="clec:106665426"/>
<name>A0A8I6RNU0_CIMLE</name>
<feature type="compositionally biased region" description="Basic residues" evidence="4">
    <location>
        <begin position="1061"/>
        <end position="1077"/>
    </location>
</feature>
<dbReference type="RefSeq" id="XP_014247327.1">
    <property type="nucleotide sequence ID" value="XM_014391841.2"/>
</dbReference>
<feature type="region of interest" description="Disordered" evidence="4">
    <location>
        <begin position="988"/>
        <end position="1083"/>
    </location>
</feature>
<dbReference type="Pfam" id="PF12796">
    <property type="entry name" value="Ank_2"/>
    <property type="match status" value="3"/>
</dbReference>
<feature type="repeat" description="ANK" evidence="3">
    <location>
        <begin position="80"/>
        <end position="112"/>
    </location>
</feature>
<organism evidence="5 6">
    <name type="scientific">Cimex lectularius</name>
    <name type="common">Bed bug</name>
    <name type="synonym">Acanthia lectularia</name>
    <dbReference type="NCBI Taxonomy" id="79782"/>
    <lineage>
        <taxon>Eukaryota</taxon>
        <taxon>Metazoa</taxon>
        <taxon>Ecdysozoa</taxon>
        <taxon>Arthropoda</taxon>
        <taxon>Hexapoda</taxon>
        <taxon>Insecta</taxon>
        <taxon>Pterygota</taxon>
        <taxon>Neoptera</taxon>
        <taxon>Paraneoptera</taxon>
        <taxon>Hemiptera</taxon>
        <taxon>Heteroptera</taxon>
        <taxon>Panheteroptera</taxon>
        <taxon>Cimicomorpha</taxon>
        <taxon>Cimicidae</taxon>
        <taxon>Cimex</taxon>
    </lineage>
</organism>
<keyword evidence="2 3" id="KW-0040">ANK repeat</keyword>
<dbReference type="EnsemblMetazoa" id="XM_014391842.2">
    <property type="protein sequence ID" value="XP_014247328.1"/>
    <property type="gene ID" value="LOC106665426"/>
</dbReference>
<dbReference type="OMA" id="RRYYCER"/>
<evidence type="ECO:0000256" key="3">
    <source>
        <dbReference type="PROSITE-ProRule" id="PRU00023"/>
    </source>
</evidence>
<dbReference type="SMART" id="SM00248">
    <property type="entry name" value="ANK"/>
    <property type="match status" value="11"/>
</dbReference>
<feature type="region of interest" description="Disordered" evidence="4">
    <location>
        <begin position="678"/>
        <end position="773"/>
    </location>
</feature>
<feature type="region of interest" description="Disordered" evidence="4">
    <location>
        <begin position="842"/>
        <end position="861"/>
    </location>
</feature>
<feature type="repeat" description="ANK" evidence="3">
    <location>
        <begin position="224"/>
        <end position="257"/>
    </location>
</feature>
<feature type="compositionally biased region" description="Basic and acidic residues" evidence="4">
    <location>
        <begin position="734"/>
        <end position="767"/>
    </location>
</feature>
<feature type="region of interest" description="Disordered" evidence="4">
    <location>
        <begin position="510"/>
        <end position="575"/>
    </location>
</feature>
<protein>
    <submittedName>
        <fullName evidence="5">Uncharacterized protein</fullName>
    </submittedName>
</protein>
<dbReference type="GeneID" id="106665426"/>
<feature type="compositionally biased region" description="Basic residues" evidence="4">
    <location>
        <begin position="520"/>
        <end position="529"/>
    </location>
</feature>
<feature type="compositionally biased region" description="Basic and acidic residues" evidence="4">
    <location>
        <begin position="988"/>
        <end position="1014"/>
    </location>
</feature>
<dbReference type="EnsemblMetazoa" id="XM_014391841.2">
    <property type="protein sequence ID" value="XP_014247327.1"/>
    <property type="gene ID" value="LOC106665426"/>
</dbReference>
<reference evidence="5" key="1">
    <citation type="submission" date="2022-01" db="UniProtKB">
        <authorList>
            <consortium name="EnsemblMetazoa"/>
        </authorList>
    </citation>
    <scope>IDENTIFICATION</scope>
</reference>
<dbReference type="RefSeq" id="XP_014247328.1">
    <property type="nucleotide sequence ID" value="XM_014391842.2"/>
</dbReference>
<keyword evidence="6" id="KW-1185">Reference proteome</keyword>
<evidence type="ECO:0000313" key="5">
    <source>
        <dbReference type="EnsemblMetazoa" id="XP_014247328.1"/>
    </source>
</evidence>
<feature type="repeat" description="ANK" evidence="3">
    <location>
        <begin position="146"/>
        <end position="190"/>
    </location>
</feature>
<feature type="compositionally biased region" description="Basic and acidic residues" evidence="4">
    <location>
        <begin position="530"/>
        <end position="539"/>
    </location>
</feature>
<sequence length="1332" mass="147633">MTGEPSNQRFGATSLMYACQQGKEGDVIKIINAKPRSVNERERSLKTALHYCAESGDGGVKSAQALLDASPQLVSSQDQDGYSPLHLAVIAGNIPLARLLLSRGAPVNAPDNEGHTPAHWATVCGEIDSLELVLSKGGNPNLGDMHGGCPLHYAAQMCGPGSEMPADRRLGMAALRILLDKGADPNLPDNHGRQPILWAASAGSSEAILVLVNAGASVEAADKDGLTALHCAGSRGHTDCVETLISLCNAEVDVIDNNGCSALFYAVTLGHADATQSLLNHGANTNRQDRKGRTTVHCGAAKGQIETLKVVGNWGGNLWQRTVRGDYPLHDAVASGRIALVQWLLNDRPDAVNAPNNDGRCPLHVASIHNNIEMCKALLDSGSLVNPVMRTSKGALATPLDTALHKGHRGCAKYLQLHGGVPASRLNSESAGLRGLNSRILSTHSEAKNESDDVKVNETTEVKESKNVTNDTNATTITTHKEITMSSRPRILQVYVEDDVMIRRIRHHEGSDSSIEERVRRRRRKRKTKKLSEKDHNIRGDVSAQKKQSLSSEENTDSLNERPKSSRQHVSEGKVNLDQIVQTEALAVTNESGLQGTESVSIQTELKESGNGVMIASIDEDYQIVKNVSSDYVGITGNEETTINPEMTSSEQIVTPEKLNPNVQIITAIVHSEAEPFKNNEEESIVNDSIPLIDKENGKVETSREDNSIQPELEENTALRERTEEIYSVQQSDVPEKDDAVEDEIRSEQNEGKKENESNIDDDRKSDTGGSNVHNLATETLEVGEKINDALEIVPNISENFIESENPNQDLTKTNEQIDTEVSCNNDGVIEESDVIKETVLQEKEDGDGKSMDDSANEDDNLDVEISSHQVIDSKESEIKENGKELAHEIDKANDVIINEETADPSLHNELQQKMSFDEPENEDLKNLMKNEMEKKVIPIDSTMPNDNFENEPFKVLNDDDDIARTLINSDKGLIKVLDDDINAQNDNKDEKRRKMKKRREDRNWRKGRSRESFEVLNLPTGLDDNEDDLSQSTKTLTGGESPHLLDSGIEPSPRRDRGSAKRSKSKDRSRIPRVCRKGHESEQETTFSTVSVTQAVQYSVRKYHLERRIFHQLLELKRLQIRAGRASEAVLVKRLVDDYRRAGLMLGLQQYDGVYTFRSFEKYLYEQLRLLQSSEKRIIPRLKSTDDLERLTAALKKTRAGQEILASVPNNPALCTYRTHRCHHATHAYTGIPCAAYITKSNHHTMQKPAPYTGFLPKLVNDENHGEVAKTLRYVDPSRPLTLELSHGPDKQIITLPTEKLDKSKRYFVTFTIKSGEQKKNVIKHNHSTSI</sequence>
<evidence type="ECO:0000256" key="2">
    <source>
        <dbReference type="ARBA" id="ARBA00023043"/>
    </source>
</evidence>
<dbReference type="OrthoDB" id="10258888at2759"/>
<feature type="compositionally biased region" description="Basic and acidic residues" evidence="4">
    <location>
        <begin position="510"/>
        <end position="519"/>
    </location>
</feature>
<evidence type="ECO:0000313" key="6">
    <source>
        <dbReference type="Proteomes" id="UP000494040"/>
    </source>
</evidence>
<dbReference type="Pfam" id="PF13637">
    <property type="entry name" value="Ank_4"/>
    <property type="match status" value="1"/>
</dbReference>
<proteinExistence type="predicted"/>
<dbReference type="InterPro" id="IPR036770">
    <property type="entry name" value="Ankyrin_rpt-contain_sf"/>
</dbReference>
<feature type="compositionally biased region" description="Basic and acidic residues" evidence="4">
    <location>
        <begin position="693"/>
        <end position="707"/>
    </location>
</feature>
<dbReference type="PROSITE" id="PS50297">
    <property type="entry name" value="ANK_REP_REGION"/>
    <property type="match status" value="5"/>
</dbReference>
<feature type="repeat" description="ANK" evidence="3">
    <location>
        <begin position="258"/>
        <end position="290"/>
    </location>
</feature>
<dbReference type="PANTHER" id="PTHR24198">
    <property type="entry name" value="ANKYRIN REPEAT AND PROTEIN KINASE DOMAIN-CONTAINING PROTEIN"/>
    <property type="match status" value="1"/>
</dbReference>
<accession>A0A8I6RNU0</accession>
<feature type="compositionally biased region" description="Basic and acidic residues" evidence="4">
    <location>
        <begin position="559"/>
        <end position="572"/>
    </location>
</feature>
<feature type="repeat" description="ANK" evidence="3">
    <location>
        <begin position="113"/>
        <end position="145"/>
    </location>
</feature>
<evidence type="ECO:0000256" key="1">
    <source>
        <dbReference type="ARBA" id="ARBA00022737"/>
    </source>
</evidence>
<feature type="repeat" description="ANK" evidence="3">
    <location>
        <begin position="191"/>
        <end position="223"/>
    </location>
</feature>
<dbReference type="PANTHER" id="PTHR24198:SF165">
    <property type="entry name" value="ANKYRIN REPEAT-CONTAINING PROTEIN-RELATED"/>
    <property type="match status" value="1"/>
</dbReference>
<dbReference type="Proteomes" id="UP000494040">
    <property type="component" value="Unassembled WGS sequence"/>
</dbReference>
<keyword evidence="1" id="KW-0677">Repeat</keyword>
<dbReference type="InterPro" id="IPR002110">
    <property type="entry name" value="Ankyrin_rpt"/>
</dbReference>
<dbReference type="Gene3D" id="1.25.40.20">
    <property type="entry name" value="Ankyrin repeat-containing domain"/>
    <property type="match status" value="2"/>
</dbReference>
<dbReference type="PROSITE" id="PS50088">
    <property type="entry name" value="ANK_REPEAT"/>
    <property type="match status" value="7"/>
</dbReference>
<dbReference type="SUPFAM" id="SSF48403">
    <property type="entry name" value="Ankyrin repeat"/>
    <property type="match status" value="1"/>
</dbReference>
<evidence type="ECO:0000256" key="4">
    <source>
        <dbReference type="SAM" id="MobiDB-lite"/>
    </source>
</evidence>
<feature type="repeat" description="ANK" evidence="3">
    <location>
        <begin position="358"/>
        <end position="390"/>
    </location>
</feature>